<name>A0ABQ3BBL6_9GAMM</name>
<accession>A0ABQ3BBL6</accession>
<proteinExistence type="predicted"/>
<protein>
    <recommendedName>
        <fullName evidence="3">Sel1 repeat family protein</fullName>
    </recommendedName>
</protein>
<dbReference type="InterPro" id="IPR011990">
    <property type="entry name" value="TPR-like_helical_dom_sf"/>
</dbReference>
<dbReference type="EMBL" id="BMYZ01000003">
    <property type="protein sequence ID" value="GGY84632.1"/>
    <property type="molecule type" value="Genomic_DNA"/>
</dbReference>
<dbReference type="SUPFAM" id="SSF81901">
    <property type="entry name" value="HCP-like"/>
    <property type="match status" value="1"/>
</dbReference>
<gene>
    <name evidence="1" type="ORF">GCM10011613_32020</name>
</gene>
<reference evidence="2" key="1">
    <citation type="journal article" date="2019" name="Int. J. Syst. Evol. Microbiol.">
        <title>The Global Catalogue of Microorganisms (GCM) 10K type strain sequencing project: providing services to taxonomists for standard genome sequencing and annotation.</title>
        <authorList>
            <consortium name="The Broad Institute Genomics Platform"/>
            <consortium name="The Broad Institute Genome Sequencing Center for Infectious Disease"/>
            <person name="Wu L."/>
            <person name="Ma J."/>
        </authorList>
    </citation>
    <scope>NUCLEOTIDE SEQUENCE [LARGE SCALE GENOMIC DNA]</scope>
    <source>
        <strain evidence="2">KCTC 32239</strain>
    </source>
</reference>
<comment type="caution">
    <text evidence="1">The sequence shown here is derived from an EMBL/GenBank/DDBJ whole genome shotgun (WGS) entry which is preliminary data.</text>
</comment>
<keyword evidence="2" id="KW-1185">Reference proteome</keyword>
<evidence type="ECO:0000313" key="1">
    <source>
        <dbReference type="EMBL" id="GGY84632.1"/>
    </source>
</evidence>
<evidence type="ECO:0008006" key="3">
    <source>
        <dbReference type="Google" id="ProtNLM"/>
    </source>
</evidence>
<sequence length="158" mass="17881">MENTLKEQAEQLLEKGEVEELYQLIEPFIKANDPYALFLYSSFSLESLNESDDDFEKRSVELLKAASEGGLAEASYRLGVLYLYSDLATEEDQKSSVYFERAISQGHSHSKFTYGFSLYYEQAGQAKARGLQLLKEAAEEGIELAAEELKIIYNANHL</sequence>
<organism evidence="1 2">
    <name type="scientific">Cellvibrio zantedeschiae</name>
    <dbReference type="NCBI Taxonomy" id="1237077"/>
    <lineage>
        <taxon>Bacteria</taxon>
        <taxon>Pseudomonadati</taxon>
        <taxon>Pseudomonadota</taxon>
        <taxon>Gammaproteobacteria</taxon>
        <taxon>Cellvibrionales</taxon>
        <taxon>Cellvibrionaceae</taxon>
        <taxon>Cellvibrio</taxon>
    </lineage>
</organism>
<dbReference type="RefSeq" id="WP_189420422.1">
    <property type="nucleotide sequence ID" value="NZ_BMYZ01000003.1"/>
</dbReference>
<dbReference type="Gene3D" id="1.25.40.10">
    <property type="entry name" value="Tetratricopeptide repeat domain"/>
    <property type="match status" value="1"/>
</dbReference>
<dbReference type="Proteomes" id="UP000619761">
    <property type="component" value="Unassembled WGS sequence"/>
</dbReference>
<evidence type="ECO:0000313" key="2">
    <source>
        <dbReference type="Proteomes" id="UP000619761"/>
    </source>
</evidence>